<keyword evidence="7 9" id="KW-0811">Translocation</keyword>
<evidence type="ECO:0000313" key="11">
    <source>
        <dbReference type="Proteomes" id="UP000231450"/>
    </source>
</evidence>
<protein>
    <recommendedName>
        <fullName evidence="9">Protein-export membrane protein SecG</fullName>
    </recommendedName>
</protein>
<gene>
    <name evidence="10" type="primary">secG</name>
    <name evidence="10" type="ORF">COU81_01145</name>
</gene>
<dbReference type="InterPro" id="IPR004692">
    <property type="entry name" value="SecG"/>
</dbReference>
<evidence type="ECO:0000256" key="6">
    <source>
        <dbReference type="ARBA" id="ARBA00022989"/>
    </source>
</evidence>
<evidence type="ECO:0000313" key="10">
    <source>
        <dbReference type="EMBL" id="PJE58362.1"/>
    </source>
</evidence>
<dbReference type="Pfam" id="PF03840">
    <property type="entry name" value="SecG"/>
    <property type="match status" value="1"/>
</dbReference>
<comment type="function">
    <text evidence="9">Involved in protein export. Participates in an early event of protein translocation.</text>
</comment>
<keyword evidence="6 9" id="KW-1133">Transmembrane helix</keyword>
<keyword evidence="8 9" id="KW-0472">Membrane</keyword>
<keyword evidence="3 9" id="KW-0813">Transport</keyword>
<name>A0A2M8KEL1_9BACT</name>
<evidence type="ECO:0000256" key="8">
    <source>
        <dbReference type="ARBA" id="ARBA00023136"/>
    </source>
</evidence>
<dbReference type="EMBL" id="PFDW01000024">
    <property type="protein sequence ID" value="PJE58362.1"/>
    <property type="molecule type" value="Genomic_DNA"/>
</dbReference>
<keyword evidence="4 9" id="KW-0812">Transmembrane</keyword>
<comment type="subcellular location">
    <subcellularLocation>
        <location evidence="9">Cell membrane</location>
        <topology evidence="9">Multi-pass membrane protein</topology>
    </subcellularLocation>
    <subcellularLocation>
        <location evidence="1">Membrane</location>
        <topology evidence="1">Multi-pass membrane protein</topology>
    </subcellularLocation>
</comment>
<evidence type="ECO:0000256" key="7">
    <source>
        <dbReference type="ARBA" id="ARBA00023010"/>
    </source>
</evidence>
<evidence type="ECO:0000256" key="5">
    <source>
        <dbReference type="ARBA" id="ARBA00022927"/>
    </source>
</evidence>
<comment type="caution">
    <text evidence="9">Lacks conserved residue(s) required for the propagation of feature annotation.</text>
</comment>
<keyword evidence="5 9" id="KW-0653">Protein transport</keyword>
<dbReference type="GO" id="GO:0015450">
    <property type="term" value="F:protein-transporting ATPase activity"/>
    <property type="evidence" value="ECO:0007669"/>
    <property type="project" value="UniProtKB-UniRule"/>
</dbReference>
<evidence type="ECO:0000256" key="3">
    <source>
        <dbReference type="ARBA" id="ARBA00022448"/>
    </source>
</evidence>
<comment type="similarity">
    <text evidence="2 9">Belongs to the SecG family.</text>
</comment>
<sequence length="71" mass="7551">MKDILLSAQIIISVGLVILILLQAEGAGIGSTFGGSSGFYRSKRGVEKLLVNLTIIFAVLFFLISVIQLAI</sequence>
<comment type="caution">
    <text evidence="10">The sequence shown here is derived from an EMBL/GenBank/DDBJ whole genome shotgun (WGS) entry which is preliminary data.</text>
</comment>
<dbReference type="GO" id="GO:0009306">
    <property type="term" value="P:protein secretion"/>
    <property type="evidence" value="ECO:0007669"/>
    <property type="project" value="UniProtKB-UniRule"/>
</dbReference>
<evidence type="ECO:0000256" key="9">
    <source>
        <dbReference type="RuleBase" id="RU365087"/>
    </source>
</evidence>
<reference evidence="11" key="1">
    <citation type="submission" date="2017-09" db="EMBL/GenBank/DDBJ databases">
        <title>Depth-based differentiation of microbial function through sediment-hosted aquifers and enrichment of novel symbionts in the deep terrestrial subsurface.</title>
        <authorList>
            <person name="Probst A.J."/>
            <person name="Ladd B."/>
            <person name="Jarett J.K."/>
            <person name="Geller-Mcgrath D.E."/>
            <person name="Sieber C.M.K."/>
            <person name="Emerson J.B."/>
            <person name="Anantharaman K."/>
            <person name="Thomas B.C."/>
            <person name="Malmstrom R."/>
            <person name="Stieglmeier M."/>
            <person name="Klingl A."/>
            <person name="Woyke T."/>
            <person name="Ryan C.M."/>
            <person name="Banfield J.F."/>
        </authorList>
    </citation>
    <scope>NUCLEOTIDE SEQUENCE [LARGE SCALE GENOMIC DNA]</scope>
</reference>
<keyword evidence="9" id="KW-1003">Cell membrane</keyword>
<feature type="transmembrane region" description="Helical" evidence="9">
    <location>
        <begin position="50"/>
        <end position="70"/>
    </location>
</feature>
<dbReference type="GO" id="GO:0005886">
    <property type="term" value="C:plasma membrane"/>
    <property type="evidence" value="ECO:0007669"/>
    <property type="project" value="UniProtKB-SubCell"/>
</dbReference>
<dbReference type="Proteomes" id="UP000231450">
    <property type="component" value="Unassembled WGS sequence"/>
</dbReference>
<evidence type="ECO:0000256" key="1">
    <source>
        <dbReference type="ARBA" id="ARBA00004141"/>
    </source>
</evidence>
<accession>A0A2M8KEL1</accession>
<dbReference type="NCBIfam" id="TIGR00810">
    <property type="entry name" value="secG"/>
    <property type="match status" value="1"/>
</dbReference>
<dbReference type="AlphaFoldDB" id="A0A2M8KEL1"/>
<evidence type="ECO:0000256" key="2">
    <source>
        <dbReference type="ARBA" id="ARBA00008445"/>
    </source>
</evidence>
<proteinExistence type="inferred from homology"/>
<organism evidence="10 11">
    <name type="scientific">Candidatus Portnoybacteria bacterium CG10_big_fil_rev_8_21_14_0_10_36_7</name>
    <dbReference type="NCBI Taxonomy" id="1974812"/>
    <lineage>
        <taxon>Bacteria</taxon>
        <taxon>Candidatus Portnoyibacteriota</taxon>
    </lineage>
</organism>
<evidence type="ECO:0000256" key="4">
    <source>
        <dbReference type="ARBA" id="ARBA00022692"/>
    </source>
</evidence>
<dbReference type="PRINTS" id="PR01651">
    <property type="entry name" value="SECGEXPORT"/>
</dbReference>